<dbReference type="AlphaFoldDB" id="A0A813USC9"/>
<keyword evidence="5" id="KW-0810">Translation regulation</keyword>
<dbReference type="Proteomes" id="UP000677228">
    <property type="component" value="Unassembled WGS sequence"/>
</dbReference>
<evidence type="ECO:0000256" key="2">
    <source>
        <dbReference type="ARBA" id="ARBA00008551"/>
    </source>
</evidence>
<dbReference type="GO" id="GO:0032543">
    <property type="term" value="P:mitochondrial translation"/>
    <property type="evidence" value="ECO:0007669"/>
    <property type="project" value="InterPro"/>
</dbReference>
<evidence type="ECO:0000313" key="18">
    <source>
        <dbReference type="Proteomes" id="UP000663829"/>
    </source>
</evidence>
<protein>
    <recommendedName>
        <fullName evidence="11">Small ribosomal subunit protein mS39</fullName>
    </recommendedName>
</protein>
<dbReference type="GO" id="GO:1990904">
    <property type="term" value="C:ribonucleoprotein complex"/>
    <property type="evidence" value="ECO:0007669"/>
    <property type="project" value="UniProtKB-KW"/>
</dbReference>
<dbReference type="EMBL" id="CAJOBC010000721">
    <property type="protein sequence ID" value="CAF3618760.1"/>
    <property type="molecule type" value="Genomic_DNA"/>
</dbReference>
<evidence type="ECO:0000256" key="10">
    <source>
        <dbReference type="ARBA" id="ARBA00023274"/>
    </source>
</evidence>
<dbReference type="Proteomes" id="UP000682733">
    <property type="component" value="Unassembled WGS sequence"/>
</dbReference>
<accession>A0A813USC9</accession>
<evidence type="ECO:0000313" key="14">
    <source>
        <dbReference type="EMBL" id="CAF0831678.1"/>
    </source>
</evidence>
<comment type="subcellular location">
    <subcellularLocation>
        <location evidence="1">Mitochondrion</location>
    </subcellularLocation>
</comment>
<keyword evidence="7" id="KW-0809">Transit peptide</keyword>
<dbReference type="GO" id="GO:0005840">
    <property type="term" value="C:ribosome"/>
    <property type="evidence" value="ECO:0007669"/>
    <property type="project" value="UniProtKB-KW"/>
</dbReference>
<comment type="similarity">
    <text evidence="2">Belongs to the mitochondrion-specific ribosomal protein mS39 family.</text>
</comment>
<evidence type="ECO:0000256" key="7">
    <source>
        <dbReference type="ARBA" id="ARBA00022946"/>
    </source>
</evidence>
<dbReference type="PANTHER" id="PTHR16276:SF1">
    <property type="entry name" value="SMALL RIBOSOMAL SUBUNIT PROTEIN MS39"/>
    <property type="match status" value="1"/>
</dbReference>
<dbReference type="Pfam" id="PF22330">
    <property type="entry name" value="Rib_mS39_PPR"/>
    <property type="match status" value="1"/>
</dbReference>
<evidence type="ECO:0000256" key="6">
    <source>
        <dbReference type="ARBA" id="ARBA00022884"/>
    </source>
</evidence>
<keyword evidence="6" id="KW-0694">RNA-binding</keyword>
<dbReference type="OrthoDB" id="185373at2759"/>
<evidence type="ECO:0000256" key="4">
    <source>
        <dbReference type="ARBA" id="ARBA00022737"/>
    </source>
</evidence>
<dbReference type="GO" id="GO:0043024">
    <property type="term" value="F:ribosomal small subunit binding"/>
    <property type="evidence" value="ECO:0007669"/>
    <property type="project" value="InterPro"/>
</dbReference>
<dbReference type="GO" id="GO:0005739">
    <property type="term" value="C:mitochondrion"/>
    <property type="evidence" value="ECO:0007669"/>
    <property type="project" value="UniProtKB-SubCell"/>
</dbReference>
<dbReference type="Proteomes" id="UP000663829">
    <property type="component" value="Unassembled WGS sequence"/>
</dbReference>
<comment type="caution">
    <text evidence="14">The sequence shown here is derived from an EMBL/GenBank/DDBJ whole genome shotgun (WGS) entry which is preliminary data.</text>
</comment>
<feature type="region of interest" description="Disordered" evidence="13">
    <location>
        <begin position="540"/>
        <end position="564"/>
    </location>
</feature>
<feature type="repeat" description="PPR" evidence="12">
    <location>
        <begin position="211"/>
        <end position="245"/>
    </location>
</feature>
<evidence type="ECO:0000256" key="8">
    <source>
        <dbReference type="ARBA" id="ARBA00022980"/>
    </source>
</evidence>
<sequence length="683" mass="79926">MLRLLLFRRCLSTATKKLVVPEKIHRSPTSILETLNSCVELEGQNPHYVYIDDPFLIPTVGYEKRSLALSKASGKKAARWIIDKYSYAFQNDVAQPSIPSFLPNYTFKETEFIEPDESTIYKLINWNKLIQAYEMYKKCRDDNIEISDTCKFALFDLLCIHNSQDPMQQLLPEEDWYRREVNESGVAKKTWKENGITEQFFEELKKLSPNNNRVYNSIVCGMLKHLQCEKALEIIAEMKENNIKLNIVTYNWLLRSVSSIKENYNARWEYILDILNEMKTHGIRPNLKCFNSILYTLRRSPLSEHNPTLALSIVNEMRTLNIKPSLGTWSHVIMIFYPNDHIGSDTTILQQIMDEVQKQYEENGKHLEWIDSDDSEFFSNAMWKATTSCRDIDLAKCIHRFLLMGTNARFMPDSFKEMSYYNNFFKLLFRIDIPDNVMPYWESLVPNVYSPSHQVIEEFLDFVSNWDLKDYFVRIWSDMVMLGLMDEKNAAQSRRLLERYLQLLTRSNVTDDTTDRQQQYANVGRTILKRFPLIRHEETDTDNDIAQQSSERGRESSRNSLKKDQPFQYNGNLISYLILLLSRGNDFDGSWHLYNFYQNNREFLINPLTDVSLMALLSLCVQQKDTDKSIEVIQTIGELSYECLPQAIGLLNENVKLNAKSRSNLKQIQNESKIEAAKDVKIL</sequence>
<dbReference type="Pfam" id="PF13812">
    <property type="entry name" value="PPR_3"/>
    <property type="match status" value="1"/>
</dbReference>
<keyword evidence="10" id="KW-0687">Ribonucleoprotein</keyword>
<feature type="compositionally biased region" description="Basic and acidic residues" evidence="13">
    <location>
        <begin position="551"/>
        <end position="564"/>
    </location>
</feature>
<evidence type="ECO:0000256" key="3">
    <source>
        <dbReference type="ARBA" id="ARBA00022730"/>
    </source>
</evidence>
<dbReference type="Gene3D" id="1.25.40.10">
    <property type="entry name" value="Tetratricopeptide repeat domain"/>
    <property type="match status" value="2"/>
</dbReference>
<dbReference type="PANTHER" id="PTHR16276">
    <property type="entry name" value="PENTATRICOPEPTIDE REPEAT DOMAIN-CONTAINING PROTEIN 3"/>
    <property type="match status" value="1"/>
</dbReference>
<evidence type="ECO:0000313" key="17">
    <source>
        <dbReference type="EMBL" id="CAF3731060.1"/>
    </source>
</evidence>
<dbReference type="InterPro" id="IPR055063">
    <property type="entry name" value="Rib_mS39_PPR"/>
</dbReference>
<dbReference type="EMBL" id="CAJNOK010005030">
    <property type="protein sequence ID" value="CAF0958060.1"/>
    <property type="molecule type" value="Genomic_DNA"/>
</dbReference>
<evidence type="ECO:0000313" key="16">
    <source>
        <dbReference type="EMBL" id="CAF3618760.1"/>
    </source>
</evidence>
<dbReference type="GO" id="GO:0006417">
    <property type="term" value="P:regulation of translation"/>
    <property type="evidence" value="ECO:0007669"/>
    <property type="project" value="UniProtKB-KW"/>
</dbReference>
<keyword evidence="18" id="KW-1185">Reference proteome</keyword>
<dbReference type="Proteomes" id="UP000681722">
    <property type="component" value="Unassembled WGS sequence"/>
</dbReference>
<reference evidence="14" key="1">
    <citation type="submission" date="2021-02" db="EMBL/GenBank/DDBJ databases">
        <authorList>
            <person name="Nowell W R."/>
        </authorList>
    </citation>
    <scope>NUCLEOTIDE SEQUENCE</scope>
</reference>
<keyword evidence="4" id="KW-0677">Repeat</keyword>
<evidence type="ECO:0000256" key="9">
    <source>
        <dbReference type="ARBA" id="ARBA00023128"/>
    </source>
</evidence>
<proteinExistence type="inferred from homology"/>
<keyword evidence="9" id="KW-0496">Mitochondrion</keyword>
<dbReference type="NCBIfam" id="TIGR00756">
    <property type="entry name" value="PPR"/>
    <property type="match status" value="1"/>
</dbReference>
<evidence type="ECO:0000256" key="12">
    <source>
        <dbReference type="PROSITE-ProRule" id="PRU00708"/>
    </source>
</evidence>
<dbReference type="EMBL" id="CAJOBA010005035">
    <property type="protein sequence ID" value="CAF3731060.1"/>
    <property type="molecule type" value="Genomic_DNA"/>
</dbReference>
<dbReference type="PROSITE" id="PS51375">
    <property type="entry name" value="PPR"/>
    <property type="match status" value="1"/>
</dbReference>
<dbReference type="EMBL" id="CAJNOQ010000721">
    <property type="protein sequence ID" value="CAF0831678.1"/>
    <property type="molecule type" value="Genomic_DNA"/>
</dbReference>
<keyword evidence="3" id="KW-0699">rRNA-binding</keyword>
<dbReference type="GO" id="GO:0019843">
    <property type="term" value="F:rRNA binding"/>
    <property type="evidence" value="ECO:0007669"/>
    <property type="project" value="UniProtKB-KW"/>
</dbReference>
<name>A0A813USC9_9BILA</name>
<evidence type="ECO:0000256" key="11">
    <source>
        <dbReference type="ARBA" id="ARBA00035134"/>
    </source>
</evidence>
<evidence type="ECO:0000256" key="13">
    <source>
        <dbReference type="SAM" id="MobiDB-lite"/>
    </source>
</evidence>
<organism evidence="14 18">
    <name type="scientific">Didymodactylos carnosus</name>
    <dbReference type="NCBI Taxonomy" id="1234261"/>
    <lineage>
        <taxon>Eukaryota</taxon>
        <taxon>Metazoa</taxon>
        <taxon>Spiralia</taxon>
        <taxon>Gnathifera</taxon>
        <taxon>Rotifera</taxon>
        <taxon>Eurotatoria</taxon>
        <taxon>Bdelloidea</taxon>
        <taxon>Philodinida</taxon>
        <taxon>Philodinidae</taxon>
        <taxon>Didymodactylos</taxon>
    </lineage>
</organism>
<dbReference type="InterPro" id="IPR002885">
    <property type="entry name" value="PPR_rpt"/>
</dbReference>
<evidence type="ECO:0000256" key="1">
    <source>
        <dbReference type="ARBA" id="ARBA00004173"/>
    </source>
</evidence>
<dbReference type="InterPro" id="IPR011990">
    <property type="entry name" value="TPR-like_helical_dom_sf"/>
</dbReference>
<keyword evidence="8" id="KW-0689">Ribosomal protein</keyword>
<gene>
    <name evidence="14" type="ORF">GPM918_LOCUS5088</name>
    <name evidence="15" type="ORF">OVA965_LOCUS12488</name>
    <name evidence="16" type="ORF">SRO942_LOCUS5089</name>
    <name evidence="17" type="ORF">TMI583_LOCUS12492</name>
</gene>
<dbReference type="InterPro" id="IPR037387">
    <property type="entry name" value="PTCD3"/>
</dbReference>
<evidence type="ECO:0000256" key="5">
    <source>
        <dbReference type="ARBA" id="ARBA00022845"/>
    </source>
</evidence>
<evidence type="ECO:0000313" key="15">
    <source>
        <dbReference type="EMBL" id="CAF0958060.1"/>
    </source>
</evidence>